<evidence type="ECO:0000313" key="4">
    <source>
        <dbReference type="Proteomes" id="UP001597171"/>
    </source>
</evidence>
<evidence type="ECO:0000256" key="1">
    <source>
        <dbReference type="ARBA" id="ARBA00004613"/>
    </source>
</evidence>
<dbReference type="InterPro" id="IPR011049">
    <property type="entry name" value="Serralysin-like_metalloprot_C"/>
</dbReference>
<gene>
    <name evidence="3" type="ORF">ACFQ4O_04735</name>
</gene>
<accession>A0ABW3Z555</accession>
<dbReference type="Pfam" id="PF00353">
    <property type="entry name" value="HemolysinCabind"/>
    <property type="match status" value="3"/>
</dbReference>
<proteinExistence type="predicted"/>
<dbReference type="InterPro" id="IPR050557">
    <property type="entry name" value="RTX_toxin/Mannuronan_C5-epim"/>
</dbReference>
<evidence type="ECO:0000256" key="2">
    <source>
        <dbReference type="ARBA" id="ARBA00022525"/>
    </source>
</evidence>
<reference evidence="4" key="1">
    <citation type="journal article" date="2019" name="Int. J. Syst. Evol. Microbiol.">
        <title>The Global Catalogue of Microorganisms (GCM) 10K type strain sequencing project: providing services to taxonomists for standard genome sequencing and annotation.</title>
        <authorList>
            <consortium name="The Broad Institute Genomics Platform"/>
            <consortium name="The Broad Institute Genome Sequencing Center for Infectious Disease"/>
            <person name="Wu L."/>
            <person name="Ma J."/>
        </authorList>
    </citation>
    <scope>NUCLEOTIDE SEQUENCE [LARGE SCALE GENOMIC DNA]</scope>
    <source>
        <strain evidence="4">CCUG 61696</strain>
    </source>
</reference>
<comment type="caution">
    <text evidence="3">The sequence shown here is derived from an EMBL/GenBank/DDBJ whole genome shotgun (WGS) entry which is preliminary data.</text>
</comment>
<dbReference type="Gene3D" id="3.30.1500.10">
    <property type="entry name" value="Haem-binding HasA"/>
    <property type="match status" value="1"/>
</dbReference>
<dbReference type="InterPro" id="IPR001343">
    <property type="entry name" value="Hemolysn_Ca-bd"/>
</dbReference>
<dbReference type="EMBL" id="JBHTMX010000020">
    <property type="protein sequence ID" value="MFD1331298.1"/>
    <property type="molecule type" value="Genomic_DNA"/>
</dbReference>
<organism evidence="3 4">
    <name type="scientific">Methylopila musalis</name>
    <dbReference type="NCBI Taxonomy" id="1134781"/>
    <lineage>
        <taxon>Bacteria</taxon>
        <taxon>Pseudomonadati</taxon>
        <taxon>Pseudomonadota</taxon>
        <taxon>Alphaproteobacteria</taxon>
        <taxon>Hyphomicrobiales</taxon>
        <taxon>Methylopilaceae</taxon>
        <taxon>Methylopila</taxon>
    </lineage>
</organism>
<dbReference type="SUPFAM" id="SSF51120">
    <property type="entry name" value="beta-Roll"/>
    <property type="match status" value="2"/>
</dbReference>
<dbReference type="PROSITE" id="PS00330">
    <property type="entry name" value="HEMOLYSIN_CALCIUM"/>
    <property type="match status" value="3"/>
</dbReference>
<dbReference type="InterPro" id="IPR018511">
    <property type="entry name" value="Hemolysin-typ_Ca-bd_CS"/>
</dbReference>
<dbReference type="Gene3D" id="2.150.10.10">
    <property type="entry name" value="Serralysin-like metalloprotease, C-terminal"/>
    <property type="match status" value="1"/>
</dbReference>
<dbReference type="InterPro" id="IPR036912">
    <property type="entry name" value="HasA_haem-bd_sf"/>
</dbReference>
<name>A0ABW3Z555_9HYPH</name>
<evidence type="ECO:0000313" key="3">
    <source>
        <dbReference type="EMBL" id="MFD1331298.1"/>
    </source>
</evidence>
<keyword evidence="2" id="KW-0964">Secreted</keyword>
<dbReference type="Proteomes" id="UP001597171">
    <property type="component" value="Unassembled WGS sequence"/>
</dbReference>
<sequence length="337" mass="33643">MAITIKLNTASGVNFASYLADFDANFVRNGRGFFSDNPFDLSGDEYAISSSDDTSLPIADGKAFIVESGPDGDFSYNMSSHTLDGTLDAVEFGTGLTYSSATDNFTTSSDVRISGLDLEGSGAGNEVFSFINELMNGDVATLKSLIAAGPVSVTGSAGSDTFGGGAYADTINGGAGNDTLGGGGGNDKIFGGSGNDRIYGDAGNDVLSGGKGNDTINGGAGNDVLEGNAGNDILIGGAGNDRLYGGAGNDRLSGGAGNDTFYFGAASGHDTITDFAAGAAIGDVIQFVGTSIDSFADVLAATNDVGGNAVITINANTSITLLGVTEASLHANDFLFA</sequence>
<comment type="subcellular location">
    <subcellularLocation>
        <location evidence="1">Secreted</location>
    </subcellularLocation>
</comment>
<keyword evidence="4" id="KW-1185">Reference proteome</keyword>
<dbReference type="PANTHER" id="PTHR38340">
    <property type="entry name" value="S-LAYER PROTEIN"/>
    <property type="match status" value="1"/>
</dbReference>
<dbReference type="RefSeq" id="WP_378774502.1">
    <property type="nucleotide sequence ID" value="NZ_JBHTMX010000020.1"/>
</dbReference>
<dbReference type="PRINTS" id="PR00313">
    <property type="entry name" value="CABNDNGRPT"/>
</dbReference>
<protein>
    <submittedName>
        <fullName evidence="3">Calcium-binding protein</fullName>
    </submittedName>
</protein>
<dbReference type="PANTHER" id="PTHR38340:SF1">
    <property type="entry name" value="S-LAYER PROTEIN"/>
    <property type="match status" value="1"/>
</dbReference>